<dbReference type="InterPro" id="IPR051093">
    <property type="entry name" value="Neuroligin/BSAL"/>
</dbReference>
<protein>
    <submittedName>
        <fullName evidence="8">Venom carboxylesterase-6-like</fullName>
    </submittedName>
</protein>
<keyword evidence="2 5" id="KW-0732">Signal</keyword>
<organism evidence="7 8">
    <name type="scientific">Limulus polyphemus</name>
    <name type="common">Atlantic horseshoe crab</name>
    <dbReference type="NCBI Taxonomy" id="6850"/>
    <lineage>
        <taxon>Eukaryota</taxon>
        <taxon>Metazoa</taxon>
        <taxon>Ecdysozoa</taxon>
        <taxon>Arthropoda</taxon>
        <taxon>Chelicerata</taxon>
        <taxon>Merostomata</taxon>
        <taxon>Xiphosura</taxon>
        <taxon>Limulidae</taxon>
        <taxon>Limulus</taxon>
    </lineage>
</organism>
<sequence length="650" mass="73827">MQPIYVILISFGMLIFCFPAQPAPNNSHQMHDALEHIIHTTKGYIRGKRLPRETMSGKTIYAFKGIPFAKPPVNDLRFKPPEEIQSWFGVRDAKEHEAFCPQVHINSEAGFVTRGVEDCLYLDVYCRQLPDKHGNNPGHPVVVYFHGGKFKYGGKDLYGPKLLLDLELILVIVNYRLGIFGFLSTDDEEAPGNFGLKDQQMALKWVKENIQFFGGDPAKVTVFGHDAGGASVTFHIVSESSRGYFTRAVVASGTGFAPWAVTSNPRQHAQNAAFSLGCQPFPSSGLLHCLRQKSVEALLEIQAKSPNSMFLPVIEKNLTGAMLTDHPYQMYSKGLAQNVHLLAGITEKEASLDFYALSTELQQCNSSDDILEYLLRPYFQPHDDLSSIITAVKFHYFQNIQLENLKSSFTRLIDMLSDFFYNAPNDLAVNLHSGVGNPTWMCVFDSISRHSKHYLSRDAGESIRNYGFPHYDIALRSNNSHDSNVPKSITPDEYSRIKKWIQIIHNFAEKGDPGFGIFPKWKPFVTNKHAYYHFRNVSPYYTLHFDYRQHHSDFWNVLVPDLLHSMTSTIRNLEQNLEEPSLVKSEYKTAAWGMVAMVLILFIMCVALIGVVVTNRKRRIWRAFTLISSSFQDISQLKHEKEHSDVPITF</sequence>
<feature type="signal peptide" evidence="5">
    <location>
        <begin position="1"/>
        <end position="22"/>
    </location>
</feature>
<feature type="chain" id="PRO_5047398309" evidence="5">
    <location>
        <begin position="23"/>
        <end position="650"/>
    </location>
</feature>
<keyword evidence="4" id="KW-0472">Membrane</keyword>
<name>A0ABM1TDZ0_LIMPO</name>
<dbReference type="InterPro" id="IPR029058">
    <property type="entry name" value="AB_hydrolase_fold"/>
</dbReference>
<proteinExistence type="inferred from homology"/>
<dbReference type="InterPro" id="IPR002018">
    <property type="entry name" value="CarbesteraseB"/>
</dbReference>
<dbReference type="Gene3D" id="3.40.50.1820">
    <property type="entry name" value="alpha/beta hydrolase"/>
    <property type="match status" value="1"/>
</dbReference>
<keyword evidence="4" id="KW-0812">Transmembrane</keyword>
<keyword evidence="4" id="KW-1133">Transmembrane helix</keyword>
<dbReference type="RefSeq" id="XP_022254096.1">
    <property type="nucleotide sequence ID" value="XM_022398388.1"/>
</dbReference>
<evidence type="ECO:0000256" key="5">
    <source>
        <dbReference type="SAM" id="SignalP"/>
    </source>
</evidence>
<accession>A0ABM1TDZ0</accession>
<comment type="similarity">
    <text evidence="1">Belongs to the type-B carboxylesterase/lipase family.</text>
</comment>
<evidence type="ECO:0000313" key="7">
    <source>
        <dbReference type="Proteomes" id="UP000694941"/>
    </source>
</evidence>
<feature type="domain" description="Carboxylesterase type B" evidence="6">
    <location>
        <begin position="36"/>
        <end position="555"/>
    </location>
</feature>
<dbReference type="GeneID" id="106469828"/>
<dbReference type="PANTHER" id="PTHR43903">
    <property type="entry name" value="NEUROLIGIN"/>
    <property type="match status" value="1"/>
</dbReference>
<evidence type="ECO:0000256" key="2">
    <source>
        <dbReference type="ARBA" id="ARBA00022729"/>
    </source>
</evidence>
<gene>
    <name evidence="8" type="primary">LOC106469828</name>
</gene>
<evidence type="ECO:0000256" key="1">
    <source>
        <dbReference type="ARBA" id="ARBA00005964"/>
    </source>
</evidence>
<evidence type="ECO:0000256" key="3">
    <source>
        <dbReference type="ARBA" id="ARBA00023180"/>
    </source>
</evidence>
<keyword evidence="7" id="KW-1185">Reference proteome</keyword>
<dbReference type="InterPro" id="IPR019819">
    <property type="entry name" value="Carboxylesterase_B_CS"/>
</dbReference>
<evidence type="ECO:0000313" key="8">
    <source>
        <dbReference type="RefSeq" id="XP_022254096.1"/>
    </source>
</evidence>
<dbReference type="Pfam" id="PF00135">
    <property type="entry name" value="COesterase"/>
    <property type="match status" value="1"/>
</dbReference>
<dbReference type="Proteomes" id="UP000694941">
    <property type="component" value="Unplaced"/>
</dbReference>
<evidence type="ECO:0000256" key="4">
    <source>
        <dbReference type="SAM" id="Phobius"/>
    </source>
</evidence>
<evidence type="ECO:0000259" key="6">
    <source>
        <dbReference type="Pfam" id="PF00135"/>
    </source>
</evidence>
<reference evidence="8" key="1">
    <citation type="submission" date="2025-08" db="UniProtKB">
        <authorList>
            <consortium name="RefSeq"/>
        </authorList>
    </citation>
    <scope>IDENTIFICATION</scope>
    <source>
        <tissue evidence="8">Muscle</tissue>
    </source>
</reference>
<dbReference type="PROSITE" id="PS00941">
    <property type="entry name" value="CARBOXYLESTERASE_B_2"/>
    <property type="match status" value="1"/>
</dbReference>
<dbReference type="SUPFAM" id="SSF53474">
    <property type="entry name" value="alpha/beta-Hydrolases"/>
    <property type="match status" value="1"/>
</dbReference>
<keyword evidence="3" id="KW-0325">Glycoprotein</keyword>
<feature type="transmembrane region" description="Helical" evidence="4">
    <location>
        <begin position="590"/>
        <end position="613"/>
    </location>
</feature>